<name>A0ABN0X4G6_9ACTN</name>
<organism evidence="1 2">
    <name type="scientific">Actinoallomurus spadix</name>
    <dbReference type="NCBI Taxonomy" id="79912"/>
    <lineage>
        <taxon>Bacteria</taxon>
        <taxon>Bacillati</taxon>
        <taxon>Actinomycetota</taxon>
        <taxon>Actinomycetes</taxon>
        <taxon>Streptosporangiales</taxon>
        <taxon>Thermomonosporaceae</taxon>
        <taxon>Actinoallomurus</taxon>
    </lineage>
</organism>
<evidence type="ECO:0000313" key="2">
    <source>
        <dbReference type="Proteomes" id="UP001501822"/>
    </source>
</evidence>
<dbReference type="PANTHER" id="PTHR36529:SF1">
    <property type="entry name" value="GLYCOSYLTRANSFERASE"/>
    <property type="match status" value="1"/>
</dbReference>
<dbReference type="InterPro" id="IPR018641">
    <property type="entry name" value="Trfase_1_rSAM/seldom-assoc"/>
</dbReference>
<dbReference type="PANTHER" id="PTHR36529">
    <property type="entry name" value="SLL1095 PROTEIN"/>
    <property type="match status" value="1"/>
</dbReference>
<keyword evidence="2" id="KW-1185">Reference proteome</keyword>
<accession>A0ABN0X4G6</accession>
<protein>
    <submittedName>
        <fullName evidence="1">DUF2064 domain-containing protein</fullName>
    </submittedName>
</protein>
<dbReference type="EMBL" id="BAAABM010000047">
    <property type="protein sequence ID" value="GAA0354933.1"/>
    <property type="molecule type" value="Genomic_DNA"/>
</dbReference>
<reference evidence="1 2" key="1">
    <citation type="journal article" date="2019" name="Int. J. Syst. Evol. Microbiol.">
        <title>The Global Catalogue of Microorganisms (GCM) 10K type strain sequencing project: providing services to taxonomists for standard genome sequencing and annotation.</title>
        <authorList>
            <consortium name="The Broad Institute Genomics Platform"/>
            <consortium name="The Broad Institute Genome Sequencing Center for Infectious Disease"/>
            <person name="Wu L."/>
            <person name="Ma J."/>
        </authorList>
    </citation>
    <scope>NUCLEOTIDE SEQUENCE [LARGE SCALE GENOMIC DNA]</scope>
    <source>
        <strain evidence="1 2">JCM 3146</strain>
    </source>
</reference>
<dbReference type="Pfam" id="PF09837">
    <property type="entry name" value="DUF2064"/>
    <property type="match status" value="1"/>
</dbReference>
<sequence length="224" mass="22691">MTAPAPGGPVTLLVIAKEPVPGRVKTRLTPPFTPVQAAALAEAALADTLAAVAATPAARRVLVLAGRPGRWLPEGFEVVPQRGGGLDERLANAFADAGGPAVLVGMDTPQVTPARLTRAARSLGEGDAVFGPAADGGFWLLGLRRPDPRLLLGVPMSRPDTGACQRARLCGLRVTTLGTLTDVDTAADAVRVAGQAPGTRFAAALAAMGRPGDPAPVPVRGGAR</sequence>
<proteinExistence type="predicted"/>
<dbReference type="RefSeq" id="WP_343886077.1">
    <property type="nucleotide sequence ID" value="NZ_BAAABM010000047.1"/>
</dbReference>
<gene>
    <name evidence="1" type="ORF">GCM10010151_50600</name>
</gene>
<evidence type="ECO:0000313" key="1">
    <source>
        <dbReference type="EMBL" id="GAA0354933.1"/>
    </source>
</evidence>
<dbReference type="SUPFAM" id="SSF53448">
    <property type="entry name" value="Nucleotide-diphospho-sugar transferases"/>
    <property type="match status" value="1"/>
</dbReference>
<dbReference type="Proteomes" id="UP001501822">
    <property type="component" value="Unassembled WGS sequence"/>
</dbReference>
<dbReference type="InterPro" id="IPR029044">
    <property type="entry name" value="Nucleotide-diphossugar_trans"/>
</dbReference>
<dbReference type="Gene3D" id="3.90.550.10">
    <property type="entry name" value="Spore Coat Polysaccharide Biosynthesis Protein SpsA, Chain A"/>
    <property type="match status" value="1"/>
</dbReference>
<dbReference type="NCBIfam" id="TIGR04282">
    <property type="entry name" value="glyco_like_cofC"/>
    <property type="match status" value="1"/>
</dbReference>
<comment type="caution">
    <text evidence="1">The sequence shown here is derived from an EMBL/GenBank/DDBJ whole genome shotgun (WGS) entry which is preliminary data.</text>
</comment>